<comment type="caution">
    <text evidence="8">The sequence shown here is derived from an EMBL/GenBank/DDBJ whole genome shotgun (WGS) entry which is preliminary data.</text>
</comment>
<gene>
    <name evidence="8" type="ORF">Abor_017_011</name>
</gene>
<feature type="transmembrane region" description="Helical" evidence="7">
    <location>
        <begin position="363"/>
        <end position="380"/>
    </location>
</feature>
<sequence length="650" mass="71223">MSGTQQQAEQKHAAGPLGLLGWFAVFSAARSQTSWREKLKWLLEPSVGDLAFALRSSLAAGLSLLIAMWMELDSPQWAPLSVWVVAQSSRGESLSKARWRIIGTVVGCCVGVALIASFPQETALFFGALALWVGLCCGLATFLESYRAYGLVLTGFTSAIVATGAISEPDHVFDIAMARGTYIILGVVCEAALALLCTPSMREQALRNLTLRLEGAKNAVCQAVPDLLTGKGTPQKQAQVLTTLVSANSRIEFDALEIGAHTHAGDHARAALSYLMVMLARARGMGLLAQQQGQKSAQTYPAPLAADYAEAKKHITLSTHAQKGDRFRFKTSSRRHAREAVENGIRSAAGILAAWLVWEVTAWPSGAAFISFVALVYGLLATRENPILASSAFFKGAVWCAVVAGLYAFLVMPLLTTPEMLLFALMLPMTIGGLAARHSNTAGYAFSFNMFLPVLLGPSNLGRYNEVAFYNGALAFLFAVLFVGWTYRAVLPFHIDSHMRRTLKWRTMRLKALAAPRNHATMQQWLTESAESLVRILRNAQNVPEQLRLAYMQEQLQAMSLGMGVILLRDVVRDGTIPQGIRRGLRVFLRKWSTEGVQALQWNIMMQHWLGRQIALEQDQGIKTKLETVQACLQVMTAETVQHDNLARFV</sequence>
<keyword evidence="9" id="KW-1185">Reference proteome</keyword>
<evidence type="ECO:0000256" key="7">
    <source>
        <dbReference type="SAM" id="Phobius"/>
    </source>
</evidence>
<evidence type="ECO:0000256" key="5">
    <source>
        <dbReference type="ARBA" id="ARBA00022989"/>
    </source>
</evidence>
<protein>
    <submittedName>
        <fullName evidence="8">Fusaric acid resistance protein FusB</fullName>
    </submittedName>
</protein>
<evidence type="ECO:0000256" key="2">
    <source>
        <dbReference type="ARBA" id="ARBA00022448"/>
    </source>
</evidence>
<feature type="transmembrane region" description="Helical" evidence="7">
    <location>
        <begin position="392"/>
        <end position="414"/>
    </location>
</feature>
<evidence type="ECO:0000256" key="3">
    <source>
        <dbReference type="ARBA" id="ARBA00022475"/>
    </source>
</evidence>
<feature type="transmembrane region" description="Helical" evidence="7">
    <location>
        <begin position="124"/>
        <end position="143"/>
    </location>
</feature>
<keyword evidence="2" id="KW-0813">Transport</keyword>
<dbReference type="RefSeq" id="WP_084594421.1">
    <property type="nucleotide sequence ID" value="NZ_BAMX01000017.1"/>
</dbReference>
<keyword evidence="3" id="KW-1003">Cell membrane</keyword>
<dbReference type="Proteomes" id="UP000032670">
    <property type="component" value="Unassembled WGS sequence"/>
</dbReference>
<evidence type="ECO:0000313" key="8">
    <source>
        <dbReference type="EMBL" id="GAN66155.1"/>
    </source>
</evidence>
<dbReference type="GeneID" id="76204303"/>
<evidence type="ECO:0000256" key="4">
    <source>
        <dbReference type="ARBA" id="ARBA00022692"/>
    </source>
</evidence>
<comment type="subcellular location">
    <subcellularLocation>
        <location evidence="1">Cell membrane</location>
        <topology evidence="1">Multi-pass membrane protein</topology>
    </subcellularLocation>
</comment>
<name>A0A0D6NKK5_9PROT</name>
<dbReference type="GO" id="GO:0005886">
    <property type="term" value="C:plasma membrane"/>
    <property type="evidence" value="ECO:0007669"/>
    <property type="project" value="UniProtKB-SubCell"/>
</dbReference>
<proteinExistence type="predicted"/>
<feature type="transmembrane region" description="Helical" evidence="7">
    <location>
        <begin position="443"/>
        <end position="461"/>
    </location>
</feature>
<dbReference type="PANTHER" id="PTHR30509:SF9">
    <property type="entry name" value="MULTIDRUG RESISTANCE PROTEIN MDTO"/>
    <property type="match status" value="1"/>
</dbReference>
<accession>A0A0D6NKK5</accession>
<evidence type="ECO:0000256" key="6">
    <source>
        <dbReference type="ARBA" id="ARBA00023136"/>
    </source>
</evidence>
<keyword evidence="6 7" id="KW-0472">Membrane</keyword>
<dbReference type="GO" id="GO:0022857">
    <property type="term" value="F:transmembrane transporter activity"/>
    <property type="evidence" value="ECO:0007669"/>
    <property type="project" value="InterPro"/>
</dbReference>
<keyword evidence="5 7" id="KW-1133">Transmembrane helix</keyword>
<feature type="transmembrane region" description="Helical" evidence="7">
    <location>
        <begin position="467"/>
        <end position="491"/>
    </location>
</feature>
<dbReference type="Pfam" id="PF04632">
    <property type="entry name" value="FUSC"/>
    <property type="match status" value="2"/>
</dbReference>
<evidence type="ECO:0000313" key="9">
    <source>
        <dbReference type="Proteomes" id="UP000032670"/>
    </source>
</evidence>
<evidence type="ECO:0000256" key="1">
    <source>
        <dbReference type="ARBA" id="ARBA00004651"/>
    </source>
</evidence>
<feature type="transmembrane region" description="Helical" evidence="7">
    <location>
        <begin position="148"/>
        <end position="167"/>
    </location>
</feature>
<organism evidence="8 9">
    <name type="scientific">Acetobacter orientalis</name>
    <dbReference type="NCBI Taxonomy" id="146474"/>
    <lineage>
        <taxon>Bacteria</taxon>
        <taxon>Pseudomonadati</taxon>
        <taxon>Pseudomonadota</taxon>
        <taxon>Alphaproteobacteria</taxon>
        <taxon>Acetobacterales</taxon>
        <taxon>Acetobacteraceae</taxon>
        <taxon>Acetobacter</taxon>
    </lineage>
</organism>
<dbReference type="EMBL" id="BAMX01000017">
    <property type="protein sequence ID" value="GAN66155.1"/>
    <property type="molecule type" value="Genomic_DNA"/>
</dbReference>
<feature type="transmembrane region" description="Helical" evidence="7">
    <location>
        <begin position="420"/>
        <end position="436"/>
    </location>
</feature>
<keyword evidence="4 7" id="KW-0812">Transmembrane</keyword>
<dbReference type="PANTHER" id="PTHR30509">
    <property type="entry name" value="P-HYDROXYBENZOIC ACID EFFLUX PUMP SUBUNIT-RELATED"/>
    <property type="match status" value="1"/>
</dbReference>
<reference evidence="8 9" key="1">
    <citation type="submission" date="2012-11" db="EMBL/GenBank/DDBJ databases">
        <title>Whole genome sequence of Acetobacter orientalis 21F-2.</title>
        <authorList>
            <person name="Azuma Y."/>
            <person name="Higashiura N."/>
            <person name="Hirakawa H."/>
            <person name="Matsushita K."/>
        </authorList>
    </citation>
    <scope>NUCLEOTIDE SEQUENCE [LARGE SCALE GENOMIC DNA]</scope>
    <source>
        <strain evidence="8 9">21F-2</strain>
    </source>
</reference>
<feature type="transmembrane region" description="Helical" evidence="7">
    <location>
        <begin position="179"/>
        <end position="197"/>
    </location>
</feature>
<accession>A0A6N3T032</accession>
<dbReference type="STRING" id="1231341.Abor_017_011"/>
<dbReference type="InterPro" id="IPR006726">
    <property type="entry name" value="PHBA_efflux_AaeB/fusaric-R"/>
</dbReference>
<dbReference type="AlphaFoldDB" id="A0A0D6NKK5"/>
<feature type="transmembrane region" description="Helical" evidence="7">
    <location>
        <begin position="99"/>
        <end position="118"/>
    </location>
</feature>